<evidence type="ECO:0000313" key="3">
    <source>
        <dbReference type="Proteomes" id="UP000000594"/>
    </source>
</evidence>
<sequence length="114" mass="13157">MHMLAIVRVGCDVSSPSKIGTVEYYVQIQREGEIKGNERVYTLLTYDKEGTEKKVTFTSQKPNNEKLKENAFLRLYIKQEDKEKADIPDTEVKSYEEIQKDDLPAKTKEQLGVK</sequence>
<evidence type="ECO:0000256" key="1">
    <source>
        <dbReference type="SAM" id="MobiDB-lite"/>
    </source>
</evidence>
<dbReference type="PANTHER" id="PTHR36433">
    <property type="entry name" value="HYPOTHETICAL CYTOSOLIC PROTEIN"/>
    <property type="match status" value="1"/>
</dbReference>
<evidence type="ECO:0000313" key="2">
    <source>
        <dbReference type="EMBL" id="AAT28991.2"/>
    </source>
</evidence>
<dbReference type="Pfam" id="PF06486">
    <property type="entry name" value="DUF1093"/>
    <property type="match status" value="1"/>
</dbReference>
<protein>
    <submittedName>
        <fullName evidence="2">Uncharacterized protein</fullName>
    </submittedName>
</protein>
<keyword evidence="3" id="KW-1185">Reference proteome</keyword>
<dbReference type="GeneID" id="39682785"/>
<reference evidence="2 3" key="1">
    <citation type="journal article" date="2009" name="J. Bacteriol.">
        <title>The complete genome sequence of Bacillus anthracis Ames 'Ancestor'.</title>
        <authorList>
            <person name="Ravel J."/>
            <person name="Jiang L."/>
            <person name="Stanley S.T."/>
            <person name="Wilson M.R."/>
            <person name="Decker R.S."/>
            <person name="Read T.D."/>
            <person name="Worsham P."/>
            <person name="Keim P.S."/>
            <person name="Salzberg S.L."/>
            <person name="Fraser-Liggett C.M."/>
            <person name="Rasko D.A."/>
        </authorList>
    </citation>
    <scope>NUCLEOTIDE SEQUENCE [LARGE SCALE GENOMIC DNA]</scope>
    <source>
        <strain evidence="3">Ames ancestor</strain>
        <plasmid evidence="3">pXO2</plasmid>
    </source>
</reference>
<name>A0A6L7HRG5_BACAN</name>
<dbReference type="Proteomes" id="UP000000594">
    <property type="component" value="Plasmid pXO2"/>
</dbReference>
<geneLocation type="plasmid" evidence="2 3">
    <name>pXO2</name>
</geneLocation>
<dbReference type="RefSeq" id="WP_003162608.1">
    <property type="nucleotide sequence ID" value="NC_002146.1"/>
</dbReference>
<feature type="region of interest" description="Disordered" evidence="1">
    <location>
        <begin position="86"/>
        <end position="114"/>
    </location>
</feature>
<dbReference type="InterPro" id="IPR036166">
    <property type="entry name" value="YxeA-like_sf"/>
</dbReference>
<organism evidence="2 3">
    <name type="scientific">Bacillus anthracis</name>
    <name type="common">anthrax bacterium</name>
    <dbReference type="NCBI Taxonomy" id="1392"/>
    <lineage>
        <taxon>Bacteria</taxon>
        <taxon>Bacillati</taxon>
        <taxon>Bacillota</taxon>
        <taxon>Bacilli</taxon>
        <taxon>Bacillales</taxon>
        <taxon>Bacillaceae</taxon>
        <taxon>Bacillus</taxon>
        <taxon>Bacillus cereus group</taxon>
    </lineage>
</organism>
<proteinExistence type="predicted"/>
<dbReference type="EMBL" id="AE017335">
    <property type="protein sequence ID" value="AAT28991.2"/>
    <property type="molecule type" value="Genomic_DNA"/>
</dbReference>
<dbReference type="PATRIC" id="fig|1392.230.peg.5909"/>
<dbReference type="OMA" id="FGCDIRS"/>
<dbReference type="SUPFAM" id="SSF159121">
    <property type="entry name" value="BC4932-like"/>
    <property type="match status" value="1"/>
</dbReference>
<dbReference type="AlphaFoldDB" id="A0A6L7HRG5"/>
<dbReference type="PANTHER" id="PTHR36433:SF2">
    <property type="entry name" value="YXEA FAMILY PROTEIN"/>
    <property type="match status" value="1"/>
</dbReference>
<accession>Q6F035</accession>
<dbReference type="Gene3D" id="2.40.50.480">
    <property type="match status" value="1"/>
</dbReference>
<keyword evidence="2" id="KW-0614">Plasmid</keyword>
<gene>
    <name evidence="2" type="ordered locus">GBAA_pXO2_0061</name>
</gene>
<dbReference type="KEGG" id="bar:GBAA_pXO2_0061"/>
<dbReference type="KEGG" id="banh:HYU01_29285"/>
<dbReference type="InterPro" id="IPR006542">
    <property type="entry name" value="DUF1093"/>
</dbReference>
<accession>A0A6L7HRG5</accession>